<evidence type="ECO:0000259" key="1">
    <source>
        <dbReference type="PROSITE" id="PS50879"/>
    </source>
</evidence>
<proteinExistence type="predicted"/>
<dbReference type="HOGENOM" id="CLU_095977_2_0_9"/>
<dbReference type="EMBL" id="CP002844">
    <property type="protein sequence ID" value="AEI58401.1"/>
    <property type="molecule type" value="Genomic_DNA"/>
</dbReference>
<dbReference type="Gene3D" id="3.30.420.10">
    <property type="entry name" value="Ribonuclease H-like superfamily/Ribonuclease H"/>
    <property type="match status" value="1"/>
</dbReference>
<dbReference type="InterPro" id="IPR002156">
    <property type="entry name" value="RNaseH_domain"/>
</dbReference>
<reference evidence="3" key="1">
    <citation type="submission" date="2011-06" db="EMBL/GenBank/DDBJ databases">
        <title>The complete genome of Lactobacillus reuteri ATCC 55730 / SD2112.</title>
        <authorList>
            <person name="Muzny D."/>
            <person name="Qin X."/>
            <person name="Buhay C."/>
            <person name="Dugan-Rocha S."/>
            <person name="Ding Y."/>
            <person name="Chen G."/>
            <person name="Hawes A."/>
            <person name="Holder M."/>
            <person name="Jhangiani S."/>
            <person name="Johnson A."/>
            <person name="Khan Z."/>
            <person name="Li Z."/>
            <person name="Liu W."/>
            <person name="Liu X."/>
            <person name="Perez L."/>
            <person name="Shen H."/>
            <person name="Wang Q."/>
            <person name="Watt J."/>
            <person name="Xi L."/>
            <person name="Xin Y."/>
            <person name="Zhou J."/>
            <person name="Deng J."/>
            <person name="Jiang H."/>
            <person name="Liu Y."/>
            <person name="Qu J."/>
            <person name="Song X.-Z."/>
            <person name="Zhang L."/>
            <person name="Villasana D."/>
            <person name="Johnson A."/>
            <person name="Liu J."/>
            <person name="Liyanage D."/>
            <person name="Lorensuhewa L."/>
            <person name="Robinson T."/>
            <person name="Song A."/>
            <person name="Song B.-B."/>
            <person name="Dinh H."/>
            <person name="Thornton R."/>
            <person name="Coyle M."/>
            <person name="Francisco L."/>
            <person name="Jackson L."/>
            <person name="Javaid M."/>
            <person name="Korchina V."/>
            <person name="Kovar C."/>
            <person name="Mata R."/>
            <person name="Mathew T."/>
            <person name="Ngo R."/>
            <person name="Nguyen L."/>
            <person name="Nguyen N."/>
            <person name="Okwuonu G."/>
            <person name="Ongeri F."/>
            <person name="Pham C."/>
            <person name="Simmons D."/>
            <person name="Wilczek-Boney K."/>
            <person name="Hale W."/>
            <person name="Jakkamsetti A."/>
            <person name="Pham P."/>
            <person name="Ruth R."/>
            <person name="San Lucas F."/>
            <person name="Warren J."/>
            <person name="Zhang J."/>
            <person name="Zhao Z."/>
            <person name="Zhou C."/>
            <person name="Zhu D."/>
            <person name="Lee S."/>
            <person name="Bess C."/>
            <person name="Blankenburg K."/>
            <person name="Forbes L."/>
            <person name="Fu Q."/>
            <person name="Gubbala S."/>
            <person name="Hirani K."/>
            <person name="Jayaseelan J.C."/>
            <person name="Lara F."/>
            <person name="Munidasa M."/>
            <person name="Palculict T."/>
            <person name="Patil S."/>
            <person name="Pu L.-L."/>
            <person name="Saada N."/>
            <person name="Tang L."/>
            <person name="Weissenberger G."/>
            <person name="Zhu Y."/>
            <person name="Hemphill L."/>
            <person name="Shang Y."/>
            <person name="Youmans B."/>
            <person name="Ayvaz T."/>
            <person name="Ross M."/>
            <person name="Santibanez J."/>
            <person name="Aqrawi P."/>
            <person name="Gross S."/>
            <person name="Joshi V."/>
            <person name="Fowler G."/>
            <person name="Nazareth L."/>
            <person name="Reid J."/>
            <person name="Worley K."/>
            <person name="Petrosino J."/>
            <person name="Highlander S."/>
            <person name="Gibbs R."/>
        </authorList>
    </citation>
    <scope>NUCLEOTIDE SEQUENCE [LARGE SCALE GENOMIC DNA]</scope>
    <source>
        <strain evidence="3">ATCC 55730 / SD2112</strain>
    </source>
</reference>
<dbReference type="GO" id="GO:0004523">
    <property type="term" value="F:RNA-DNA hybrid ribonuclease activity"/>
    <property type="evidence" value="ECO:0007669"/>
    <property type="project" value="InterPro"/>
</dbReference>
<accession>F8DQF5</accession>
<dbReference type="InterPro" id="IPR012337">
    <property type="entry name" value="RNaseH-like_sf"/>
</dbReference>
<dbReference type="KEGG" id="lru:HMPREF0538_22195"/>
<feature type="domain" description="RNase H type-1" evidence="1">
    <location>
        <begin position="8"/>
        <end position="141"/>
    </location>
</feature>
<gene>
    <name evidence="2" type="ordered locus">HMPREF0538_22195</name>
</gene>
<dbReference type="GO" id="GO:0003676">
    <property type="term" value="F:nucleic acid binding"/>
    <property type="evidence" value="ECO:0007669"/>
    <property type="project" value="InterPro"/>
</dbReference>
<evidence type="ECO:0000313" key="3">
    <source>
        <dbReference type="Proteomes" id="UP000001924"/>
    </source>
</evidence>
<dbReference type="Proteomes" id="UP000001924">
    <property type="component" value="Chromosome"/>
</dbReference>
<name>F8DQF5_LIMRS</name>
<dbReference type="Pfam" id="PF13456">
    <property type="entry name" value="RVT_3"/>
    <property type="match status" value="1"/>
</dbReference>
<organism evidence="2 3">
    <name type="scientific">Limosilactobacillus reuteri (strain ATCC 55730 / SD2112)</name>
    <name type="common">Lactobacillus reuteri</name>
    <dbReference type="NCBI Taxonomy" id="491077"/>
    <lineage>
        <taxon>Bacteria</taxon>
        <taxon>Bacillati</taxon>
        <taxon>Bacillota</taxon>
        <taxon>Bacilli</taxon>
        <taxon>Lactobacillales</taxon>
        <taxon>Lactobacillaceae</taxon>
        <taxon>Limosilactobacillus</taxon>
    </lineage>
</organism>
<dbReference type="AlphaFoldDB" id="F8DQF5"/>
<evidence type="ECO:0000313" key="2">
    <source>
        <dbReference type="EMBL" id="AEI58401.1"/>
    </source>
</evidence>
<dbReference type="InterPro" id="IPR036397">
    <property type="entry name" value="RNaseH_sf"/>
</dbReference>
<dbReference type="PROSITE" id="PS50879">
    <property type="entry name" value="RNASE_H_1"/>
    <property type="match status" value="1"/>
</dbReference>
<sequence length="141" mass="15843">MSSFQKRGSFMIKIFTDAATKGNPGPTGLGIIIIANHKQIQLAIPVDKESMDNHHGEFAAAHFGFKYLIDHFSNNETILFYTDSRILSDAIGKNYTKHYQKELAALNPLLQHFPTVVTQWIPESQNRGAHNLANQALHKIE</sequence>
<protein>
    <recommendedName>
        <fullName evidence="1">RNase H type-1 domain-containing protein</fullName>
    </recommendedName>
</protein>
<dbReference type="SUPFAM" id="SSF53098">
    <property type="entry name" value="Ribonuclease H-like"/>
    <property type="match status" value="1"/>
</dbReference>
<dbReference type="CDD" id="cd09279">
    <property type="entry name" value="RNase_HI_like"/>
    <property type="match status" value="1"/>
</dbReference>